<accession>A0A380S5H0</accession>
<dbReference type="RefSeq" id="WP_088661325.1">
    <property type="nucleotide sequence ID" value="NZ_UHJL01000002.1"/>
</dbReference>
<dbReference type="InterPro" id="IPR009051">
    <property type="entry name" value="Helical_ferredxn"/>
</dbReference>
<name>A0A380S5H0_FIBSU</name>
<evidence type="ECO:0000259" key="6">
    <source>
        <dbReference type="Pfam" id="PF14691"/>
    </source>
</evidence>
<evidence type="ECO:0000256" key="4">
    <source>
        <dbReference type="ARBA" id="ARBA00029440"/>
    </source>
</evidence>
<dbReference type="PANTHER" id="PTHR43100:SF3">
    <property type="entry name" value="FAD_NAD(P)-BINDING DOMAIN-CONTAINING PROTEIN"/>
    <property type="match status" value="1"/>
</dbReference>
<dbReference type="GO" id="GO:0051536">
    <property type="term" value="F:iron-sulfur cluster binding"/>
    <property type="evidence" value="ECO:0007669"/>
    <property type="project" value="InterPro"/>
</dbReference>
<organism evidence="7 8">
    <name type="scientific">Fibrobacter succinogenes</name>
    <name type="common">Bacteroides succinogenes</name>
    <dbReference type="NCBI Taxonomy" id="833"/>
    <lineage>
        <taxon>Bacteria</taxon>
        <taxon>Pseudomonadati</taxon>
        <taxon>Fibrobacterota</taxon>
        <taxon>Fibrobacteria</taxon>
        <taxon>Fibrobacterales</taxon>
        <taxon>Fibrobacteraceae</taxon>
        <taxon>Fibrobacter</taxon>
    </lineage>
</organism>
<protein>
    <submittedName>
        <fullName evidence="7">Glutamate synthase (NADH) small subunit</fullName>
    </submittedName>
</protein>
<reference evidence="7 8" key="1">
    <citation type="submission" date="2017-08" db="EMBL/GenBank/DDBJ databases">
        <authorList>
            <person name="de Groot N.N."/>
        </authorList>
    </citation>
    <scope>NUCLEOTIDE SEQUENCE [LARGE SCALE GENOMIC DNA]</scope>
    <source>
        <strain evidence="7 8">HM2</strain>
    </source>
</reference>
<dbReference type="NCBIfam" id="TIGR01317">
    <property type="entry name" value="GOGAT_sm_gam"/>
    <property type="match status" value="1"/>
</dbReference>
<dbReference type="Gene3D" id="1.10.1060.10">
    <property type="entry name" value="Alpha-helical ferredoxin"/>
    <property type="match status" value="1"/>
</dbReference>
<dbReference type="InterPro" id="IPR023753">
    <property type="entry name" value="FAD/NAD-binding_dom"/>
</dbReference>
<dbReference type="AlphaFoldDB" id="A0A380S5H0"/>
<dbReference type="SUPFAM" id="SSF46548">
    <property type="entry name" value="alpha-helical ferredoxin"/>
    <property type="match status" value="1"/>
</dbReference>
<keyword evidence="1" id="KW-0028">Amino-acid biosynthesis</keyword>
<evidence type="ECO:0000313" key="7">
    <source>
        <dbReference type="EMBL" id="SUQ24223.1"/>
    </source>
</evidence>
<dbReference type="InterPro" id="IPR051394">
    <property type="entry name" value="Glutamate_Synthase"/>
</dbReference>
<gene>
    <name evidence="7" type="ORF">SAMN05661053_1618</name>
</gene>
<proteinExistence type="predicted"/>
<sequence>MEQVKRIQDVYRPVEERVKDNKEVERKLTSIEIVNQAERCHSCGIPFCHGAGCPLGNLVPEFNAAVALGNAERAYDIISKTAFFPEFTGRVCPALCESACTGNVHNDPVMVRQIEKFIIETAFEEGRVVLPEAEPNGKTAAVIGSGPAGLFAAEALRRKGFAVTVYEKREKAGGLLRYGIPNWKLDKSVIDRRVALLEAAGIKFVYNTEIGKDIAAEYIHKNFDEVFLAIGTPNARDLKIPGRDAEGIFLALDFLHGAEKPGETNPEKFSAKGRKVLVIGGGDTGNDCVGKAIREGCESVLQVEFMPKPPEERSPSTPWPDWPYMLRTSYAQHEGGERRWNVSSKQFIVKDGRVAGVEAVRVEWEMSPQGRPLKPNEVPNSTEVIDTDLVVLAMGFTGVPAEGIVNDLGLSLTPRTAIIQDPARHIYAVGDCANGASLVVRAMADAKAKVATIK</sequence>
<evidence type="ECO:0000259" key="5">
    <source>
        <dbReference type="Pfam" id="PF07992"/>
    </source>
</evidence>
<evidence type="ECO:0000256" key="1">
    <source>
        <dbReference type="ARBA" id="ARBA00022605"/>
    </source>
</evidence>
<evidence type="ECO:0000256" key="3">
    <source>
        <dbReference type="ARBA" id="ARBA00023164"/>
    </source>
</evidence>
<dbReference type="Proteomes" id="UP000255423">
    <property type="component" value="Unassembled WGS sequence"/>
</dbReference>
<dbReference type="InterPro" id="IPR028261">
    <property type="entry name" value="DPD_II"/>
</dbReference>
<dbReference type="GO" id="GO:0006537">
    <property type="term" value="P:glutamate biosynthetic process"/>
    <property type="evidence" value="ECO:0007669"/>
    <property type="project" value="UniProtKB-KW"/>
</dbReference>
<dbReference type="SUPFAM" id="SSF51971">
    <property type="entry name" value="Nucleotide-binding domain"/>
    <property type="match status" value="1"/>
</dbReference>
<evidence type="ECO:0000313" key="8">
    <source>
        <dbReference type="Proteomes" id="UP000255423"/>
    </source>
</evidence>
<keyword evidence="3" id="KW-0314">Glutamate biosynthesis</keyword>
<dbReference type="InterPro" id="IPR006005">
    <property type="entry name" value="Glut_synth_ssu1"/>
</dbReference>
<dbReference type="EMBL" id="UHJL01000002">
    <property type="protein sequence ID" value="SUQ24223.1"/>
    <property type="molecule type" value="Genomic_DNA"/>
</dbReference>
<feature type="domain" description="Dihydroprymidine dehydrogenase" evidence="6">
    <location>
        <begin position="18"/>
        <end position="126"/>
    </location>
</feature>
<dbReference type="InterPro" id="IPR036188">
    <property type="entry name" value="FAD/NAD-bd_sf"/>
</dbReference>
<dbReference type="Gene3D" id="3.50.50.60">
    <property type="entry name" value="FAD/NAD(P)-binding domain"/>
    <property type="match status" value="2"/>
</dbReference>
<dbReference type="Pfam" id="PF14691">
    <property type="entry name" value="Fer4_20"/>
    <property type="match status" value="1"/>
</dbReference>
<comment type="pathway">
    <text evidence="4">Amino-acid biosynthesis.</text>
</comment>
<keyword evidence="2" id="KW-0560">Oxidoreductase</keyword>
<dbReference type="GO" id="GO:0016639">
    <property type="term" value="F:oxidoreductase activity, acting on the CH-NH2 group of donors, NAD or NADP as acceptor"/>
    <property type="evidence" value="ECO:0007669"/>
    <property type="project" value="InterPro"/>
</dbReference>
<dbReference type="PANTHER" id="PTHR43100">
    <property type="entry name" value="GLUTAMATE SYNTHASE [NADPH] SMALL CHAIN"/>
    <property type="match status" value="1"/>
</dbReference>
<feature type="domain" description="FAD/NAD(P)-binding" evidence="5">
    <location>
        <begin position="140"/>
        <end position="446"/>
    </location>
</feature>
<dbReference type="Pfam" id="PF07992">
    <property type="entry name" value="Pyr_redox_2"/>
    <property type="match status" value="1"/>
</dbReference>
<evidence type="ECO:0000256" key="2">
    <source>
        <dbReference type="ARBA" id="ARBA00023002"/>
    </source>
</evidence>
<dbReference type="PRINTS" id="PR00419">
    <property type="entry name" value="ADXRDTASE"/>
</dbReference>